<dbReference type="Gene3D" id="1.20.144.10">
    <property type="entry name" value="Phosphatidic acid phosphatase type 2/haloperoxidase"/>
    <property type="match status" value="1"/>
</dbReference>
<dbReference type="RefSeq" id="WP_358135054.1">
    <property type="nucleotide sequence ID" value="NZ_JBFALK010000011.1"/>
</dbReference>
<evidence type="ECO:0000259" key="3">
    <source>
        <dbReference type="SMART" id="SM00014"/>
    </source>
</evidence>
<name>A0ABV3GHJ4_MICGL</name>
<keyword evidence="5" id="KW-1185">Reference proteome</keyword>
<evidence type="ECO:0000256" key="1">
    <source>
        <dbReference type="SAM" id="MobiDB-lite"/>
    </source>
</evidence>
<feature type="transmembrane region" description="Helical" evidence="2">
    <location>
        <begin position="124"/>
        <end position="144"/>
    </location>
</feature>
<evidence type="ECO:0000256" key="2">
    <source>
        <dbReference type="SAM" id="Phobius"/>
    </source>
</evidence>
<protein>
    <submittedName>
        <fullName evidence="4">Phosphatase PAP2 family protein</fullName>
    </submittedName>
</protein>
<feature type="transmembrane region" description="Helical" evidence="2">
    <location>
        <begin position="151"/>
        <end position="172"/>
    </location>
</feature>
<dbReference type="Pfam" id="PF01569">
    <property type="entry name" value="PAP2"/>
    <property type="match status" value="1"/>
</dbReference>
<dbReference type="PANTHER" id="PTHR14969:SF13">
    <property type="entry name" value="AT30094P"/>
    <property type="match status" value="1"/>
</dbReference>
<sequence length="228" mass="23814">MLSKRLRLPVLLIVATGLLGIAARTPEVTRQDLRVDEALETLRTPTLTAVADGLNVAFGPVVGVWIIVSLAVTLAVMGRVRTAVLVTLMVMMGWTTSSIFKQIIARPRPPVSGQLLHMIGHDSFPSGHVTLTLSLAIAAGFLAAGTRRFPLVVSVGAVLVAAQAVARMYLGVHYPTDVIGSMLAAGAGTSAVIALRSGIDRWIGRTPISHGSPGAADRRGSRNADDGA</sequence>
<evidence type="ECO:0000313" key="4">
    <source>
        <dbReference type="EMBL" id="MEV0971098.1"/>
    </source>
</evidence>
<proteinExistence type="predicted"/>
<feature type="transmembrane region" description="Helical" evidence="2">
    <location>
        <begin position="54"/>
        <end position="76"/>
    </location>
</feature>
<feature type="transmembrane region" description="Helical" evidence="2">
    <location>
        <begin position="83"/>
        <end position="104"/>
    </location>
</feature>
<dbReference type="SMART" id="SM00014">
    <property type="entry name" value="acidPPc"/>
    <property type="match status" value="1"/>
</dbReference>
<keyword evidence="2" id="KW-1133">Transmembrane helix</keyword>
<feature type="domain" description="Phosphatidic acid phosphatase type 2/haloperoxidase" evidence="3">
    <location>
        <begin position="82"/>
        <end position="193"/>
    </location>
</feature>
<feature type="transmembrane region" description="Helical" evidence="2">
    <location>
        <begin position="178"/>
        <end position="195"/>
    </location>
</feature>
<comment type="caution">
    <text evidence="4">The sequence shown here is derived from an EMBL/GenBank/DDBJ whole genome shotgun (WGS) entry which is preliminary data.</text>
</comment>
<reference evidence="4 5" key="1">
    <citation type="submission" date="2024-06" db="EMBL/GenBank/DDBJ databases">
        <title>The Natural Products Discovery Center: Release of the First 8490 Sequenced Strains for Exploring Actinobacteria Biosynthetic Diversity.</title>
        <authorList>
            <person name="Kalkreuter E."/>
            <person name="Kautsar S.A."/>
            <person name="Yang D."/>
            <person name="Bader C.D."/>
            <person name="Teijaro C.N."/>
            <person name="Fluegel L."/>
            <person name="Davis C.M."/>
            <person name="Simpson J.R."/>
            <person name="Lauterbach L."/>
            <person name="Steele A.D."/>
            <person name="Gui C."/>
            <person name="Meng S."/>
            <person name="Li G."/>
            <person name="Viehrig K."/>
            <person name="Ye F."/>
            <person name="Su P."/>
            <person name="Kiefer A.F."/>
            <person name="Nichols A."/>
            <person name="Cepeda A.J."/>
            <person name="Yan W."/>
            <person name="Fan B."/>
            <person name="Jiang Y."/>
            <person name="Adhikari A."/>
            <person name="Zheng C.-J."/>
            <person name="Schuster L."/>
            <person name="Cowan T.M."/>
            <person name="Smanski M.J."/>
            <person name="Chevrette M.G."/>
            <person name="De Carvalho L.P.S."/>
            <person name="Shen B."/>
        </authorList>
    </citation>
    <scope>NUCLEOTIDE SEQUENCE [LARGE SCALE GENOMIC DNA]</scope>
    <source>
        <strain evidence="4 5">NPDC050100</strain>
    </source>
</reference>
<dbReference type="PANTHER" id="PTHR14969">
    <property type="entry name" value="SPHINGOSINE-1-PHOSPHATE PHOSPHOHYDROLASE"/>
    <property type="match status" value="1"/>
</dbReference>
<keyword evidence="2" id="KW-0472">Membrane</keyword>
<dbReference type="InterPro" id="IPR036938">
    <property type="entry name" value="PAP2/HPO_sf"/>
</dbReference>
<feature type="region of interest" description="Disordered" evidence="1">
    <location>
        <begin position="206"/>
        <end position="228"/>
    </location>
</feature>
<dbReference type="Proteomes" id="UP001551675">
    <property type="component" value="Unassembled WGS sequence"/>
</dbReference>
<evidence type="ECO:0000313" key="5">
    <source>
        <dbReference type="Proteomes" id="UP001551675"/>
    </source>
</evidence>
<dbReference type="SUPFAM" id="SSF48317">
    <property type="entry name" value="Acid phosphatase/Vanadium-dependent haloperoxidase"/>
    <property type="match status" value="1"/>
</dbReference>
<dbReference type="InterPro" id="IPR000326">
    <property type="entry name" value="PAP2/HPO"/>
</dbReference>
<keyword evidence="2" id="KW-0812">Transmembrane</keyword>
<dbReference type="EMBL" id="JBFALK010000011">
    <property type="protein sequence ID" value="MEV0971098.1"/>
    <property type="molecule type" value="Genomic_DNA"/>
</dbReference>
<gene>
    <name evidence="4" type="ORF">AB0I59_20920</name>
</gene>
<accession>A0ABV3GHJ4</accession>
<organism evidence="4 5">
    <name type="scientific">Microtetraspora glauca</name>
    <dbReference type="NCBI Taxonomy" id="1996"/>
    <lineage>
        <taxon>Bacteria</taxon>
        <taxon>Bacillati</taxon>
        <taxon>Actinomycetota</taxon>
        <taxon>Actinomycetes</taxon>
        <taxon>Streptosporangiales</taxon>
        <taxon>Streptosporangiaceae</taxon>
        <taxon>Microtetraspora</taxon>
    </lineage>
</organism>
<feature type="compositionally biased region" description="Basic and acidic residues" evidence="1">
    <location>
        <begin position="216"/>
        <end position="228"/>
    </location>
</feature>